<protein>
    <submittedName>
        <fullName evidence="1">Uncharacterized protein</fullName>
    </submittedName>
</protein>
<gene>
    <name evidence="1" type="ORF">L596_006930</name>
</gene>
<sequence length="74" mass="8599">MLPRSSDCLRGRTNTLFWFLTFLSRRTCGRFESWKCTLVAKIERSTCERRGELAICRMMAEANCAIFRFLGVAL</sequence>
<dbReference type="EMBL" id="AZBU02000002">
    <property type="protein sequence ID" value="TKR92239.1"/>
    <property type="molecule type" value="Genomic_DNA"/>
</dbReference>
<reference evidence="1" key="2">
    <citation type="journal article" date="2015" name="Genome Biol.">
        <title>Comparative genomics of Steinernema reveals deeply conserved gene regulatory networks.</title>
        <authorList>
            <person name="Dillman A.R."/>
            <person name="Macchietto M."/>
            <person name="Porter C.F."/>
            <person name="Rogers A."/>
            <person name="Williams B."/>
            <person name="Antoshechkin I."/>
            <person name="Lee M.M."/>
            <person name="Goodwin Z."/>
            <person name="Lu X."/>
            <person name="Lewis E.E."/>
            <person name="Goodrich-Blair H."/>
            <person name="Stock S.P."/>
            <person name="Adams B.J."/>
            <person name="Sternberg P.W."/>
            <person name="Mortazavi A."/>
        </authorList>
    </citation>
    <scope>NUCLEOTIDE SEQUENCE [LARGE SCALE GENOMIC DNA]</scope>
    <source>
        <strain evidence="1">ALL</strain>
    </source>
</reference>
<reference evidence="1" key="1">
    <citation type="submission" date="2013-11" db="EMBL/GenBank/DDBJ databases">
        <authorList>
            <person name="Sternberg P."/>
            <person name="Dillman A."/>
            <person name="Macchietto M."/>
        </authorList>
    </citation>
    <scope>NUCLEOTIDE SEQUENCE</scope>
    <source>
        <strain evidence="1">ALL</strain>
    </source>
</reference>
<proteinExistence type="predicted"/>
<dbReference type="AlphaFoldDB" id="A0A4U5P7J7"/>
<evidence type="ECO:0000313" key="1">
    <source>
        <dbReference type="EMBL" id="TKR92239.1"/>
    </source>
</evidence>
<comment type="caution">
    <text evidence="1">The sequence shown here is derived from an EMBL/GenBank/DDBJ whole genome shotgun (WGS) entry which is preliminary data.</text>
</comment>
<reference evidence="1" key="3">
    <citation type="journal article" date="2019" name="G3 (Bethesda)">
        <title>Hybrid Assembly of the Genome of the Entomopathogenic Nematode Steinernema carpocapsae Identifies the X-Chromosome.</title>
        <authorList>
            <person name="Serra L."/>
            <person name="Macchietto M."/>
            <person name="Macias-Munoz A."/>
            <person name="McGill C.J."/>
            <person name="Rodriguez I.M."/>
            <person name="Rodriguez B."/>
            <person name="Murad R."/>
            <person name="Mortazavi A."/>
        </authorList>
    </citation>
    <scope>NUCLEOTIDE SEQUENCE</scope>
    <source>
        <strain evidence="1">ALL</strain>
    </source>
</reference>
<accession>A0A4U5P7J7</accession>
<organism evidence="1">
    <name type="scientific">Steinernema carpocapsae</name>
    <name type="common">Entomopathogenic nematode</name>
    <dbReference type="NCBI Taxonomy" id="34508"/>
    <lineage>
        <taxon>Eukaryota</taxon>
        <taxon>Metazoa</taxon>
        <taxon>Ecdysozoa</taxon>
        <taxon>Nematoda</taxon>
        <taxon>Chromadorea</taxon>
        <taxon>Rhabditida</taxon>
        <taxon>Tylenchina</taxon>
        <taxon>Panagrolaimomorpha</taxon>
        <taxon>Strongyloidoidea</taxon>
        <taxon>Steinernematidae</taxon>
        <taxon>Steinernema</taxon>
    </lineage>
</organism>
<name>A0A4U5P7J7_STECR</name>